<organism evidence="5 6">
    <name type="scientific">Ectobacillus ponti</name>
    <dbReference type="NCBI Taxonomy" id="2961894"/>
    <lineage>
        <taxon>Bacteria</taxon>
        <taxon>Bacillati</taxon>
        <taxon>Bacillota</taxon>
        <taxon>Bacilli</taxon>
        <taxon>Bacillales</taxon>
        <taxon>Bacillaceae</taxon>
        <taxon>Ectobacillus</taxon>
    </lineage>
</organism>
<dbReference type="PROSITE" id="PS50111">
    <property type="entry name" value="CHEMOTAXIS_TRANSDUC_2"/>
    <property type="match status" value="1"/>
</dbReference>
<dbReference type="EMBL" id="JANCLT010000005">
    <property type="protein sequence ID" value="MCP8969185.1"/>
    <property type="molecule type" value="Genomic_DNA"/>
</dbReference>
<dbReference type="GO" id="GO:0007165">
    <property type="term" value="P:signal transduction"/>
    <property type="evidence" value="ECO:0007669"/>
    <property type="project" value="UniProtKB-KW"/>
</dbReference>
<feature type="domain" description="Methyl-accepting transducer" evidence="4">
    <location>
        <begin position="206"/>
        <end position="427"/>
    </location>
</feature>
<evidence type="ECO:0000256" key="2">
    <source>
        <dbReference type="PROSITE-ProRule" id="PRU00284"/>
    </source>
</evidence>
<keyword evidence="3" id="KW-0175">Coiled coil</keyword>
<dbReference type="GO" id="GO:0019825">
    <property type="term" value="F:oxygen binding"/>
    <property type="evidence" value="ECO:0007669"/>
    <property type="project" value="InterPro"/>
</dbReference>
<dbReference type="RefSeq" id="WP_254759098.1">
    <property type="nucleotide sequence ID" value="NZ_JANCLT010000005.1"/>
</dbReference>
<dbReference type="InterPro" id="IPR004089">
    <property type="entry name" value="MCPsignal_dom"/>
</dbReference>
<dbReference type="Pfam" id="PF11563">
    <property type="entry name" value="Protoglobin"/>
    <property type="match status" value="1"/>
</dbReference>
<dbReference type="InterPro" id="IPR009050">
    <property type="entry name" value="Globin-like_sf"/>
</dbReference>
<evidence type="ECO:0000256" key="1">
    <source>
        <dbReference type="ARBA" id="ARBA00023224"/>
    </source>
</evidence>
<dbReference type="InterPro" id="IPR012292">
    <property type="entry name" value="Globin/Proto"/>
</dbReference>
<name>A0AA41X973_9BACI</name>
<evidence type="ECO:0000256" key="3">
    <source>
        <dbReference type="SAM" id="Coils"/>
    </source>
</evidence>
<dbReference type="PANTHER" id="PTHR32089:SF118">
    <property type="entry name" value="HEME-BASED AEROTACTIC TRANSDUCER HEMAT"/>
    <property type="match status" value="1"/>
</dbReference>
<dbReference type="GO" id="GO:0016020">
    <property type="term" value="C:membrane"/>
    <property type="evidence" value="ECO:0007669"/>
    <property type="project" value="InterPro"/>
</dbReference>
<evidence type="ECO:0000313" key="5">
    <source>
        <dbReference type="EMBL" id="MCP8969185.1"/>
    </source>
</evidence>
<dbReference type="InterPro" id="IPR039379">
    <property type="entry name" value="Protoglobin_sensor_dom"/>
</dbReference>
<feature type="coiled-coil region" evidence="3">
    <location>
        <begin position="170"/>
        <end position="197"/>
    </location>
</feature>
<evidence type="ECO:0000313" key="6">
    <source>
        <dbReference type="Proteomes" id="UP001156102"/>
    </source>
</evidence>
<proteinExistence type="predicted"/>
<protein>
    <submittedName>
        <fullName evidence="5">Globin-coupled sensor protein</fullName>
    </submittedName>
</protein>
<accession>A0AA41X973</accession>
<dbReference type="Pfam" id="PF00015">
    <property type="entry name" value="MCPsignal"/>
    <property type="match status" value="1"/>
</dbReference>
<dbReference type="CDD" id="cd11386">
    <property type="entry name" value="MCP_signal"/>
    <property type="match status" value="1"/>
</dbReference>
<keyword evidence="6" id="KW-1185">Reference proteome</keyword>
<evidence type="ECO:0000259" key="4">
    <source>
        <dbReference type="PROSITE" id="PS50111"/>
    </source>
</evidence>
<dbReference type="GO" id="GO:0020037">
    <property type="term" value="F:heme binding"/>
    <property type="evidence" value="ECO:0007669"/>
    <property type="project" value="InterPro"/>
</dbReference>
<dbReference type="Gene3D" id="1.10.490.10">
    <property type="entry name" value="Globins"/>
    <property type="match status" value="1"/>
</dbReference>
<dbReference type="InterPro" id="IPR044398">
    <property type="entry name" value="Globin-sensor_dom"/>
</dbReference>
<feature type="coiled-coil region" evidence="3">
    <location>
        <begin position="388"/>
        <end position="415"/>
    </location>
</feature>
<dbReference type="Gene3D" id="1.10.287.950">
    <property type="entry name" value="Methyl-accepting chemotaxis protein"/>
    <property type="match status" value="1"/>
</dbReference>
<reference evidence="5" key="1">
    <citation type="submission" date="2022-07" db="EMBL/GenBank/DDBJ databases">
        <authorList>
            <person name="Li W.-J."/>
            <person name="Deng Q.-Q."/>
        </authorList>
    </citation>
    <scope>NUCLEOTIDE SEQUENCE</scope>
    <source>
        <strain evidence="5">SYSU M60031</strain>
    </source>
</reference>
<dbReference type="Proteomes" id="UP001156102">
    <property type="component" value="Unassembled WGS sequence"/>
</dbReference>
<comment type="caution">
    <text evidence="5">The sequence shown here is derived from an EMBL/GenBank/DDBJ whole genome shotgun (WGS) entry which is preliminary data.</text>
</comment>
<gene>
    <name evidence="5" type="ORF">NK662_11595</name>
</gene>
<dbReference type="PANTHER" id="PTHR32089">
    <property type="entry name" value="METHYL-ACCEPTING CHEMOTAXIS PROTEIN MCPB"/>
    <property type="match status" value="1"/>
</dbReference>
<dbReference type="CDD" id="cd01068">
    <property type="entry name" value="globin_sensor"/>
    <property type="match status" value="1"/>
</dbReference>
<dbReference type="SMART" id="SM00283">
    <property type="entry name" value="MA"/>
    <property type="match status" value="1"/>
</dbReference>
<sequence length="433" mass="48922">MNLAFFKKKDSLHRLQERDTYQSSIELTLYNQDLRKQADMLHLQEDDLLILKSIQPLMAPYIDQLVDQFYENLQNEHSLTDIIRTHSSIDRLKNTLKIHILETFEGQVNHEFVSKRQRIAWRHVKIGLQPKWYMCAFQELLLSISDILASLLPTPEEYRLAVKAVNKIFSLEQQLVLEAYEAESERAQRETEHVKERVREEVNLVASQLAAILETTNSSVSQLSGRTQDLATLAGLALETAVQTETAATKGMEDLDHHQRLMNRIQQSTEQIIDKITVLHHVSNEINSIVNIVKSIAEQTNLLALNAAIEAARAGDSGKGFAVVANEVRKLAEETKVSVSGVSNLILKINEQIAITSECIGEVASLTKESNEQMHEMNRYFETVLGSINENKEQNERTQQELSRVASQIQEASRAVSEIAGSAEQLKSLSSQI</sequence>
<dbReference type="SUPFAM" id="SSF46458">
    <property type="entry name" value="Globin-like"/>
    <property type="match status" value="1"/>
</dbReference>
<keyword evidence="1 2" id="KW-0807">Transducer</keyword>
<dbReference type="SUPFAM" id="SSF58104">
    <property type="entry name" value="Methyl-accepting chemotaxis protein (MCP) signaling domain"/>
    <property type="match status" value="1"/>
</dbReference>
<dbReference type="AlphaFoldDB" id="A0AA41X973"/>